<reference evidence="5 6" key="1">
    <citation type="submission" date="2014-06" db="EMBL/GenBank/DDBJ databases">
        <authorList>
            <person name="Swart Estienne"/>
        </authorList>
    </citation>
    <scope>NUCLEOTIDE SEQUENCE [LARGE SCALE GENOMIC DNA]</scope>
    <source>
        <strain evidence="5 6">130c</strain>
    </source>
</reference>
<dbReference type="InterPro" id="IPR000608">
    <property type="entry name" value="UBC"/>
</dbReference>
<dbReference type="SUPFAM" id="SSF52047">
    <property type="entry name" value="RNI-like"/>
    <property type="match status" value="2"/>
</dbReference>
<dbReference type="GO" id="GO:0005856">
    <property type="term" value="C:cytoskeleton"/>
    <property type="evidence" value="ECO:0007669"/>
    <property type="project" value="UniProtKB-SubCell"/>
</dbReference>
<dbReference type="Proteomes" id="UP000039865">
    <property type="component" value="Unassembled WGS sequence"/>
</dbReference>
<keyword evidence="2" id="KW-0963">Cytoplasm</keyword>
<dbReference type="SMART" id="SM00368">
    <property type="entry name" value="LRR_RI"/>
    <property type="match status" value="3"/>
</dbReference>
<dbReference type="PANTHER" id="PTHR24107">
    <property type="entry name" value="YNEIN REGULATORY COMPLEX SUBUNIT 5"/>
    <property type="match status" value="1"/>
</dbReference>
<keyword evidence="3" id="KW-0206">Cytoskeleton</keyword>
<evidence type="ECO:0000259" key="4">
    <source>
        <dbReference type="PROSITE" id="PS50127"/>
    </source>
</evidence>
<dbReference type="PROSITE" id="PS50127">
    <property type="entry name" value="UBC_2"/>
    <property type="match status" value="1"/>
</dbReference>
<dbReference type="Pfam" id="PF00179">
    <property type="entry name" value="UQ_con"/>
    <property type="match status" value="1"/>
</dbReference>
<evidence type="ECO:0000313" key="5">
    <source>
        <dbReference type="EMBL" id="CDW80044.1"/>
    </source>
</evidence>
<evidence type="ECO:0000313" key="6">
    <source>
        <dbReference type="Proteomes" id="UP000039865"/>
    </source>
</evidence>
<sequence>MESNSKSELRNNFIKSIEKTRPLNYSEKRIILDLEEMEEKVDPQLGISALPLKDNIMVWHANITGPEGSPYDGSILHLEITFPKDYPNNAPQIKQLHPFSSPFFDNQVFSSEITESDWCSGYSTFSILMQIQCCLFDFEERKEDKIKKEMKNVKDFKCNGCDHDMKANKIWPPFTCILEGGPKTFASLTEEEKLIDETFCFHTRLNVKQTMLGTGIAFSKLARTKQINSIFTTVDLVSQKAFKEGLRKALNKKRFSHWIPLFFGDQVTNQEKQLENFRKSLSLLVTNRSDQFDESLILKTLPYMMLTHAIQALENIEFSSIKGLRMFLMFHRAFLFLLDHHPNVRHDLEVRIKKFIESEECRHKKHTSDLGVLMACLSVSDNHNIESIKQVLLFESLDRKVFWTMLKVPEYANIEQNPLTAQGLKDSFNLNQKSFQLQLLFHFFVSQLLERGQDVKDFNDIKSEYDKRYCRLDPKIEEAFQKEIKAIQKVDSYEEFFQRLGFPSMKQEKLNQVLRQAFINSKNKNYHGGIENAFPLEDSDNRVVQIVNEEGLFKFNDQEDAKESDEDFISSQFQQRYPQVQQYRVQQERLLPGQISDLIALQRTQKVDVQKLLKDPHFEVKIDQFIQNNKQLLAKLDTEYALYLNQFSTDIKQFYENVLPIIKENEVQSLDLSLKVISANKIMIKELGSLKKLSIRANIETQDFAKDLMSLINESGSFELQELSIVNTEPKMKIALSEHLTDFISTQKNTLKTLRIEYFEIGSVQALALLNCKVSNLEVLEITDCQIPIESTKAIQQTVKLNLSQLRQLDLSRNTLNASIWHVLNVLPECTNLQSFSMQGTVIEEIDSKRLERRLAEIISKTQLQKLNMKESKAQITQGLIQAISQSALLDQLNISQCKYYPGFLSHLGKMITERAAMKKPLRMLSLSDIETTELYQATEEKVMITSEEESKAIDGLQLPQGFNLSLENITDTNIKGLNYGMISETHSIQIKNSKVPLPLSSLLHIFGQQRKFKIIQLQDSQLPDQNNYKYKLIKKICQNQTQVEFLNLSNLKLGVREAACIRDLLKNSDKIKSLYLKGNSFGVEGARILAEGLKVNSSLDVLDLGHNRLRNKGCTAIAKAILEEGSQSQLKVLFLKNNFIADKSFKEIVKMIAERCGPLANLASFQLKGLFLAGNDTSLFEIKRLQKNVLERRVDLFVDSFDRIKRNLDECLFISDVNITTISEDKILKKLQSNIKNVIVKEIKIGRAKKTAKTKGHSKNNFMFVNFDHQNAIPQALKIDRQLNN</sequence>
<proteinExistence type="predicted"/>
<gene>
    <name evidence="5" type="primary">Contig7008.g7501</name>
    <name evidence="5" type="ORF">STYLEM_9039</name>
</gene>
<dbReference type="InParanoid" id="A0A078ACW0"/>
<feature type="domain" description="UBC core" evidence="4">
    <location>
        <begin position="25"/>
        <end position="187"/>
    </location>
</feature>
<name>A0A078ACW0_STYLE</name>
<keyword evidence="6" id="KW-1185">Reference proteome</keyword>
<dbReference type="SUPFAM" id="SSF54495">
    <property type="entry name" value="UBC-like"/>
    <property type="match status" value="1"/>
</dbReference>
<dbReference type="InterPro" id="IPR016135">
    <property type="entry name" value="UBQ-conjugating_enzyme/RWD"/>
</dbReference>
<comment type="subcellular location">
    <subcellularLocation>
        <location evidence="1">Cytoplasm</location>
        <location evidence="1">Cytoskeleton</location>
    </subcellularLocation>
</comment>
<dbReference type="EMBL" id="CCKQ01008584">
    <property type="protein sequence ID" value="CDW80044.1"/>
    <property type="molecule type" value="Genomic_DNA"/>
</dbReference>
<accession>A0A078ACW0</accession>
<protein>
    <submittedName>
        <fullName evidence="5">Ubiquitin-conjugating enzyme family protein</fullName>
    </submittedName>
</protein>
<dbReference type="SMART" id="SM00212">
    <property type="entry name" value="UBCc"/>
    <property type="match status" value="1"/>
</dbReference>
<evidence type="ECO:0000256" key="3">
    <source>
        <dbReference type="ARBA" id="ARBA00023212"/>
    </source>
</evidence>
<dbReference type="CDD" id="cd23955">
    <property type="entry name" value="UBCc_invertebrate"/>
    <property type="match status" value="1"/>
</dbReference>
<dbReference type="OrthoDB" id="283577at2759"/>
<dbReference type="Gene3D" id="3.80.10.10">
    <property type="entry name" value="Ribonuclease Inhibitor"/>
    <property type="match status" value="2"/>
</dbReference>
<evidence type="ECO:0000256" key="2">
    <source>
        <dbReference type="ARBA" id="ARBA00022490"/>
    </source>
</evidence>
<dbReference type="Gene3D" id="3.10.110.10">
    <property type="entry name" value="Ubiquitin Conjugating Enzyme"/>
    <property type="match status" value="1"/>
</dbReference>
<dbReference type="InterPro" id="IPR052410">
    <property type="entry name" value="DRC5"/>
</dbReference>
<organism evidence="5 6">
    <name type="scientific">Stylonychia lemnae</name>
    <name type="common">Ciliate</name>
    <dbReference type="NCBI Taxonomy" id="5949"/>
    <lineage>
        <taxon>Eukaryota</taxon>
        <taxon>Sar</taxon>
        <taxon>Alveolata</taxon>
        <taxon>Ciliophora</taxon>
        <taxon>Intramacronucleata</taxon>
        <taxon>Spirotrichea</taxon>
        <taxon>Stichotrichia</taxon>
        <taxon>Sporadotrichida</taxon>
        <taxon>Oxytrichidae</taxon>
        <taxon>Stylonychinae</taxon>
        <taxon>Stylonychia</taxon>
    </lineage>
</organism>
<dbReference type="InterPro" id="IPR032675">
    <property type="entry name" value="LRR_dom_sf"/>
</dbReference>
<evidence type="ECO:0000256" key="1">
    <source>
        <dbReference type="ARBA" id="ARBA00004245"/>
    </source>
</evidence>
<dbReference type="PANTHER" id="PTHR24107:SF2">
    <property type="entry name" value="NLR FAMILY CARD DOMAIN CONTAINING 3"/>
    <property type="match status" value="1"/>
</dbReference>